<dbReference type="RefSeq" id="WP_101622516.1">
    <property type="nucleotide sequence ID" value="NZ_NMWT01000020.1"/>
</dbReference>
<dbReference type="EMBL" id="NMWT01000020">
    <property type="protein sequence ID" value="PLS27711.1"/>
    <property type="molecule type" value="Genomic_DNA"/>
</dbReference>
<dbReference type="OrthoDB" id="9773927at2"/>
<keyword evidence="2" id="KW-1185">Reference proteome</keyword>
<dbReference type="Proteomes" id="UP000235034">
    <property type="component" value="Unassembled WGS sequence"/>
</dbReference>
<dbReference type="AlphaFoldDB" id="A0A2N5J0J9"/>
<evidence type="ECO:0000313" key="2">
    <source>
        <dbReference type="Proteomes" id="UP000235034"/>
    </source>
</evidence>
<proteinExistence type="predicted"/>
<evidence type="ECO:0008006" key="3">
    <source>
        <dbReference type="Google" id="ProtNLM"/>
    </source>
</evidence>
<sequence>MATMKELTAFDPDAGLYLCHLIACALRGMRSADDALPGSVAWGDVFALAKLNGVEAIAWMGLPEHPARPIDRKTAEAWRRASDMTLFRQLQFDAEREEIGSRLVAAGISFLALKGASMSAYYPAPGMRSMSDNDILYGRIEPLAGGGGYAARDGRRAERDMRAIMEGLGYTVREEAHGEVDFMRPPFLSFEMFQEIARPDSEHYGYYANPWRRTGPRDQAAFAAGSAGEMIWPIEDEYLFHLVHMFKHWEHGGGCGIRFVVDAYVFDAAMRGRGAGAVDGAYVRRELARLGLTDFERCVRALAMVVFGDRSAAGTLTMDDLPDTDDAAFLRSLLTCGIYGNIGFKVAHDVERSVARGGGERGGRLRYLWSRVFPSRELLVSAYPWVEGRPWLVPLMPMYRLVRGLALHRRKIAAELRALFRR</sequence>
<gene>
    <name evidence="1" type="ORF">Uis4E_1397</name>
</gene>
<name>A0A2N5J0J9_9BIFI</name>
<reference evidence="1 2" key="1">
    <citation type="submission" date="2017-07" db="EMBL/GenBank/DDBJ databases">
        <title>Bifidobacterium novel species.</title>
        <authorList>
            <person name="Lugli G.A."/>
            <person name="Milani C."/>
            <person name="Duranti S."/>
            <person name="Mangifesta M."/>
        </authorList>
    </citation>
    <scope>NUCLEOTIDE SEQUENCE [LARGE SCALE GENOMIC DNA]</scope>
    <source>
        <strain evidence="1 2">77</strain>
    </source>
</reference>
<dbReference type="InterPro" id="IPR039498">
    <property type="entry name" value="NTP_transf_5"/>
</dbReference>
<organism evidence="1 2">
    <name type="scientific">Bifidobacterium parmae</name>
    <dbReference type="NCBI Taxonomy" id="361854"/>
    <lineage>
        <taxon>Bacteria</taxon>
        <taxon>Bacillati</taxon>
        <taxon>Actinomycetota</taxon>
        <taxon>Actinomycetes</taxon>
        <taxon>Bifidobacteriales</taxon>
        <taxon>Bifidobacteriaceae</taxon>
        <taxon>Bifidobacterium</taxon>
    </lineage>
</organism>
<protein>
    <recommendedName>
        <fullName evidence="3">Nucleotidyltransferase family protein</fullName>
    </recommendedName>
</protein>
<comment type="caution">
    <text evidence="1">The sequence shown here is derived from an EMBL/GenBank/DDBJ whole genome shotgun (WGS) entry which is preliminary data.</text>
</comment>
<dbReference type="Pfam" id="PF14907">
    <property type="entry name" value="NTP_transf_5"/>
    <property type="match status" value="1"/>
</dbReference>
<accession>A0A2N5J0J9</accession>
<evidence type="ECO:0000313" key="1">
    <source>
        <dbReference type="EMBL" id="PLS27711.1"/>
    </source>
</evidence>